<evidence type="ECO:0000256" key="1">
    <source>
        <dbReference type="SAM" id="MobiDB-lite"/>
    </source>
</evidence>
<dbReference type="KEGG" id="hti:HTIA_1781"/>
<reference evidence="3 4" key="2">
    <citation type="journal article" date="2013" name="PLoS ONE">
        <title>INDIGO - INtegrated Data Warehouse of MIcrobial GenOmes with Examples from the Red Sea Extremophiles.</title>
        <authorList>
            <person name="Alam I."/>
            <person name="Antunes A."/>
            <person name="Kamau A.A."/>
            <person name="Ba Alawi W."/>
            <person name="Kalkatawi M."/>
            <person name="Stingl U."/>
            <person name="Bajic V.B."/>
        </authorList>
    </citation>
    <scope>NUCLEOTIDE SEQUENCE [LARGE SCALE GENOMIC DNA]</scope>
    <source>
        <strain evidence="3 4">SARL4B</strain>
    </source>
</reference>
<reference evidence="3 4" key="1">
    <citation type="journal article" date="2011" name="J. Bacteriol.">
        <title>Genome sequence of Halorhabdus tiamatea, the first archaeon isolated from a deep-sea anoxic brine lake.</title>
        <authorList>
            <person name="Antunes A."/>
            <person name="Alam I."/>
            <person name="Bajic V.B."/>
            <person name="Stingl U."/>
        </authorList>
    </citation>
    <scope>NUCLEOTIDE SEQUENCE [LARGE SCALE GENOMIC DNA]</scope>
    <source>
        <strain evidence="3 4">SARL4B</strain>
    </source>
</reference>
<dbReference type="RefSeq" id="WP_008524544.1">
    <property type="nucleotide sequence ID" value="NC_021921.1"/>
</dbReference>
<dbReference type="Proteomes" id="UP000015381">
    <property type="component" value="Chromosome I"/>
</dbReference>
<dbReference type="PATRIC" id="fig|1033806.12.peg.1768"/>
<dbReference type="Gene3D" id="3.40.50.300">
    <property type="entry name" value="P-loop containing nucleotide triphosphate hydrolases"/>
    <property type="match status" value="1"/>
</dbReference>
<dbReference type="EMBL" id="HF571520">
    <property type="protein sequence ID" value="CCQ33905.1"/>
    <property type="molecule type" value="Genomic_DNA"/>
</dbReference>
<dbReference type="eggNOG" id="arCOG00417">
    <property type="taxonomic scope" value="Archaea"/>
</dbReference>
<dbReference type="STRING" id="1033806.HTIA_1781"/>
<dbReference type="OrthoDB" id="359367at2157"/>
<dbReference type="HOGENOM" id="CLU_077326_0_0_2"/>
<evidence type="ECO:0000313" key="5">
    <source>
        <dbReference type="Proteomes" id="UP000015381"/>
    </source>
</evidence>
<gene>
    <name evidence="3" type="primary">radA</name>
    <name evidence="3" type="ORF">HLRTI_001270</name>
    <name evidence="2" type="ORF">HTIA_1781</name>
</gene>
<accession>F7PGU2</accession>
<feature type="region of interest" description="Disordered" evidence="1">
    <location>
        <begin position="289"/>
        <end position="312"/>
    </location>
</feature>
<proteinExistence type="predicted"/>
<sequence length="312" mass="33130">MEHDAITGRMGTDSRRGGSSIGDPRWPASSREGLPGQCARQRSGGAVDDAATAVDVDDGLALPELPTLEDNLYLLEPDAGTARSRRDAVVGPLHALALDTALSAGGDVVWIDAGGHATTHAFARVAPAERALDRVHVARAFTTHQHYTLVEQVGQWLRDDGDSPFGAPATDRPAVVVAPALDALYREGELRDVEARRLLTHSLATLAALAREHDIPVVLTRARTDSDTDPIETAATTIGLEETRFGPRFVCDDLDFETLVYRVGDGIHQTTITYWAAILRARHPAVASDGSVAAGGTGSTAQSPTIGPEEIR</sequence>
<name>F7PGU2_9EURY</name>
<dbReference type="Proteomes" id="UP000003861">
    <property type="component" value="Unassembled WGS sequence"/>
</dbReference>
<protein>
    <submittedName>
        <fullName evidence="3">DNA repair protein</fullName>
    </submittedName>
</protein>
<evidence type="ECO:0000313" key="3">
    <source>
        <dbReference type="EMBL" id="ERJ06715.1"/>
    </source>
</evidence>
<dbReference type="AlphaFoldDB" id="F7PGU2"/>
<dbReference type="InterPro" id="IPR027417">
    <property type="entry name" value="P-loop_NTPase"/>
</dbReference>
<reference evidence="2 5" key="3">
    <citation type="journal article" date="2014" name="Environ. Microbiol.">
        <title>Halorhabdus tiamatea: proteogenomics and glycosidase activity measurements identify the first cultivated euryarchaeon from a deep-sea anoxic brine lake as potential polysaccharide degrader.</title>
        <authorList>
            <person name="Werner J."/>
            <person name="Ferrer M."/>
            <person name="Michel G."/>
            <person name="Mann A.J."/>
            <person name="Huang S."/>
            <person name="Juarez S."/>
            <person name="Ciordia S."/>
            <person name="Albar J.P."/>
            <person name="Alcaide M."/>
            <person name="La Cono V."/>
            <person name="Yakimov M.M."/>
            <person name="Antunes A."/>
            <person name="Taborda M."/>
            <person name="Da Costa M.S."/>
            <person name="Amann R.I."/>
            <person name="Gloeckner F.O."/>
            <person name="Golyshina O.V."/>
            <person name="Golyshin P.N."/>
            <person name="Teeling H."/>
        </authorList>
    </citation>
    <scope>NUCLEOTIDE SEQUENCE [LARGE SCALE GENOMIC DNA]</scope>
    <source>
        <strain evidence="5">SARL4B</strain>
        <strain evidence="2">Type strain: SARL4B</strain>
    </source>
</reference>
<dbReference type="EMBL" id="AFNT02000011">
    <property type="protein sequence ID" value="ERJ06715.1"/>
    <property type="molecule type" value="Genomic_DNA"/>
</dbReference>
<feature type="region of interest" description="Disordered" evidence="1">
    <location>
        <begin position="1"/>
        <end position="46"/>
    </location>
</feature>
<evidence type="ECO:0000313" key="2">
    <source>
        <dbReference type="EMBL" id="CCQ33905.1"/>
    </source>
</evidence>
<organism evidence="3 4">
    <name type="scientific">Halorhabdus tiamatea SARL4B</name>
    <dbReference type="NCBI Taxonomy" id="1033806"/>
    <lineage>
        <taxon>Archaea</taxon>
        <taxon>Methanobacteriati</taxon>
        <taxon>Methanobacteriota</taxon>
        <taxon>Stenosarchaea group</taxon>
        <taxon>Halobacteria</taxon>
        <taxon>Halobacteriales</taxon>
        <taxon>Haloarculaceae</taxon>
        <taxon>Halorhabdus</taxon>
    </lineage>
</organism>
<dbReference type="GeneID" id="23799653"/>
<keyword evidence="5" id="KW-1185">Reference proteome</keyword>
<evidence type="ECO:0000313" key="4">
    <source>
        <dbReference type="Proteomes" id="UP000003861"/>
    </source>
</evidence>
<feature type="compositionally biased region" description="Basic and acidic residues" evidence="1">
    <location>
        <begin position="1"/>
        <end position="16"/>
    </location>
</feature>